<dbReference type="Gramene" id="mRNA:HanXRQr2_Chr11g0491831">
    <property type="protein sequence ID" value="mRNA:HanXRQr2_Chr11g0491831"/>
    <property type="gene ID" value="HanXRQr2_Chr11g0491831"/>
</dbReference>
<dbReference type="EMBL" id="MNCJ02000326">
    <property type="protein sequence ID" value="KAF5782123.1"/>
    <property type="molecule type" value="Genomic_DNA"/>
</dbReference>
<dbReference type="PANTHER" id="PTHR13516:SF3">
    <property type="entry name" value="ALBA DNA_RNA-BINDING PROTEIN"/>
    <property type="match status" value="1"/>
</dbReference>
<accession>A0A251VH25</accession>
<dbReference type="InterPro" id="IPR051958">
    <property type="entry name" value="Alba-like_NAB"/>
</dbReference>
<evidence type="ECO:0000256" key="1">
    <source>
        <dbReference type="ARBA" id="ARBA00008018"/>
    </source>
</evidence>
<name>A0A251VH25_HELAN</name>
<sequence length="62" mass="6921">MLRFLTKKHSLIASSINSVSITDLWEPIEEGLLPTCDVEITRQVSMISITFSTKELNKNSPG</sequence>
<dbReference type="InParanoid" id="A0A251VH25"/>
<evidence type="ECO:0000313" key="4">
    <source>
        <dbReference type="Proteomes" id="UP000215914"/>
    </source>
</evidence>
<proteinExistence type="inferred from homology"/>
<gene>
    <name evidence="3" type="ORF">HannXRQ_Chr02g0050851</name>
    <name evidence="2" type="ORF">HanXRQr2_Chr11g0491831</name>
</gene>
<organism evidence="3 4">
    <name type="scientific">Helianthus annuus</name>
    <name type="common">Common sunflower</name>
    <dbReference type="NCBI Taxonomy" id="4232"/>
    <lineage>
        <taxon>Eukaryota</taxon>
        <taxon>Viridiplantae</taxon>
        <taxon>Streptophyta</taxon>
        <taxon>Embryophyta</taxon>
        <taxon>Tracheophyta</taxon>
        <taxon>Spermatophyta</taxon>
        <taxon>Magnoliopsida</taxon>
        <taxon>eudicotyledons</taxon>
        <taxon>Gunneridae</taxon>
        <taxon>Pentapetalae</taxon>
        <taxon>asterids</taxon>
        <taxon>campanulids</taxon>
        <taxon>Asterales</taxon>
        <taxon>Asteraceae</taxon>
        <taxon>Asteroideae</taxon>
        <taxon>Heliantheae alliance</taxon>
        <taxon>Heliantheae</taxon>
        <taxon>Helianthus</taxon>
    </lineage>
</organism>
<dbReference type="STRING" id="4232.A0A251VH25"/>
<reference evidence="3" key="2">
    <citation type="submission" date="2017-02" db="EMBL/GenBank/DDBJ databases">
        <title>Sunflower complete genome.</title>
        <authorList>
            <person name="Langlade N."/>
            <person name="Munos S."/>
        </authorList>
    </citation>
    <scope>NUCLEOTIDE SEQUENCE [LARGE SCALE GENOMIC DNA]</scope>
    <source>
        <tissue evidence="3">Leaves</tissue>
    </source>
</reference>
<reference evidence="2 4" key="1">
    <citation type="journal article" date="2017" name="Nature">
        <title>The sunflower genome provides insights into oil metabolism, flowering and Asterid evolution.</title>
        <authorList>
            <person name="Badouin H."/>
            <person name="Gouzy J."/>
            <person name="Grassa C.J."/>
            <person name="Murat F."/>
            <person name="Staton S.E."/>
            <person name="Cottret L."/>
            <person name="Lelandais-Briere C."/>
            <person name="Owens G.L."/>
            <person name="Carrere S."/>
            <person name="Mayjonade B."/>
            <person name="Legrand L."/>
            <person name="Gill N."/>
            <person name="Kane N.C."/>
            <person name="Bowers J.E."/>
            <person name="Hubner S."/>
            <person name="Bellec A."/>
            <person name="Berard A."/>
            <person name="Berges H."/>
            <person name="Blanchet N."/>
            <person name="Boniface M.C."/>
            <person name="Brunel D."/>
            <person name="Catrice O."/>
            <person name="Chaidir N."/>
            <person name="Claudel C."/>
            <person name="Donnadieu C."/>
            <person name="Faraut T."/>
            <person name="Fievet G."/>
            <person name="Helmstetter N."/>
            <person name="King M."/>
            <person name="Knapp S.J."/>
            <person name="Lai Z."/>
            <person name="Le Paslier M.C."/>
            <person name="Lippi Y."/>
            <person name="Lorenzon L."/>
            <person name="Mandel J.R."/>
            <person name="Marage G."/>
            <person name="Marchand G."/>
            <person name="Marquand E."/>
            <person name="Bret-Mestries E."/>
            <person name="Morien E."/>
            <person name="Nambeesan S."/>
            <person name="Nguyen T."/>
            <person name="Pegot-Espagnet P."/>
            <person name="Pouilly N."/>
            <person name="Raftis F."/>
            <person name="Sallet E."/>
            <person name="Schiex T."/>
            <person name="Thomas J."/>
            <person name="Vandecasteele C."/>
            <person name="Vares D."/>
            <person name="Vear F."/>
            <person name="Vautrin S."/>
            <person name="Crespi M."/>
            <person name="Mangin B."/>
            <person name="Burke J.M."/>
            <person name="Salse J."/>
            <person name="Munos S."/>
            <person name="Vincourt P."/>
            <person name="Rieseberg L.H."/>
            <person name="Langlade N.B."/>
        </authorList>
    </citation>
    <scope>NUCLEOTIDE SEQUENCE [LARGE SCALE GENOMIC DNA]</scope>
    <source>
        <strain evidence="4">cv. SF193</strain>
        <tissue evidence="2">Leaves</tissue>
    </source>
</reference>
<dbReference type="EMBL" id="CM007891">
    <property type="protein sequence ID" value="OTG34895.1"/>
    <property type="molecule type" value="Genomic_DNA"/>
</dbReference>
<reference evidence="2" key="3">
    <citation type="submission" date="2020-06" db="EMBL/GenBank/DDBJ databases">
        <title>Helianthus annuus Genome sequencing and assembly Release 2.</title>
        <authorList>
            <person name="Gouzy J."/>
            <person name="Langlade N."/>
            <person name="Munos S."/>
        </authorList>
    </citation>
    <scope>NUCLEOTIDE SEQUENCE</scope>
    <source>
        <tissue evidence="2">Leaves</tissue>
    </source>
</reference>
<evidence type="ECO:0000313" key="2">
    <source>
        <dbReference type="EMBL" id="KAF5782123.1"/>
    </source>
</evidence>
<dbReference type="AlphaFoldDB" id="A0A251VH25"/>
<evidence type="ECO:0000313" key="3">
    <source>
        <dbReference type="EMBL" id="OTG34895.1"/>
    </source>
</evidence>
<protein>
    <submittedName>
        <fullName evidence="3">Putative DNA/RNA-binding protein Alba-like protein</fullName>
    </submittedName>
</protein>
<dbReference type="Proteomes" id="UP000215914">
    <property type="component" value="Chromosome 2"/>
</dbReference>
<dbReference type="PANTHER" id="PTHR13516">
    <property type="entry name" value="RIBONUCLEASE P SUBUNIT P25"/>
    <property type="match status" value="1"/>
</dbReference>
<keyword evidence="4" id="KW-1185">Reference proteome</keyword>
<comment type="similarity">
    <text evidence="1">Belongs to the histone-like Alba family.</text>
</comment>